<dbReference type="InterPro" id="IPR014776">
    <property type="entry name" value="4pyrrole_Mease_sub2"/>
</dbReference>
<dbReference type="PROSITE" id="PS01296">
    <property type="entry name" value="RSMI"/>
    <property type="match status" value="1"/>
</dbReference>
<evidence type="ECO:0000256" key="1">
    <source>
        <dbReference type="ARBA" id="ARBA00022490"/>
    </source>
</evidence>
<keyword evidence="4 6" id="KW-0808">Transferase</keyword>
<dbReference type="InterPro" id="IPR000878">
    <property type="entry name" value="4pyrrol_Mease"/>
</dbReference>
<gene>
    <name evidence="6 8" type="primary">rsmI</name>
    <name evidence="8" type="ORF">EA187_09555</name>
</gene>
<dbReference type="Proteomes" id="UP000282926">
    <property type="component" value="Unassembled WGS sequence"/>
</dbReference>
<dbReference type="PIRSF" id="PIRSF005917">
    <property type="entry name" value="MTase_YraL"/>
    <property type="match status" value="1"/>
</dbReference>
<accession>A0ABY0CT41</accession>
<reference evidence="8 9" key="1">
    <citation type="submission" date="2019-01" db="EMBL/GenBank/DDBJ databases">
        <title>Lujinxingia litoralis gen. nov., sp. nov. and Lujinxingia sediminis gen. nov., sp. nov., new members in the order Bradymonadales, isolated from coastal sediment.</title>
        <authorList>
            <person name="Li C.-M."/>
        </authorList>
    </citation>
    <scope>NUCLEOTIDE SEQUENCE [LARGE SCALE GENOMIC DNA]</scope>
    <source>
        <strain evidence="8 9">SEH01</strain>
    </source>
</reference>
<dbReference type="GO" id="GO:0008168">
    <property type="term" value="F:methyltransferase activity"/>
    <property type="evidence" value="ECO:0007669"/>
    <property type="project" value="UniProtKB-KW"/>
</dbReference>
<dbReference type="InterPro" id="IPR018063">
    <property type="entry name" value="SAM_MeTrfase_RsmI_CS"/>
</dbReference>
<keyword evidence="5 6" id="KW-0949">S-adenosyl-L-methionine</keyword>
<dbReference type="NCBIfam" id="TIGR00096">
    <property type="entry name" value="16S rRNA (cytidine(1402)-2'-O)-methyltransferase"/>
    <property type="match status" value="1"/>
</dbReference>
<comment type="function">
    <text evidence="6">Catalyzes the 2'-O-methylation of the ribose of cytidine 1402 (C1402) in 16S rRNA.</text>
</comment>
<dbReference type="EC" id="2.1.1.198" evidence="6"/>
<dbReference type="EMBL" id="SADD01000004">
    <property type="protein sequence ID" value="RVU44776.1"/>
    <property type="molecule type" value="Genomic_DNA"/>
</dbReference>
<evidence type="ECO:0000256" key="2">
    <source>
        <dbReference type="ARBA" id="ARBA00022552"/>
    </source>
</evidence>
<evidence type="ECO:0000313" key="9">
    <source>
        <dbReference type="Proteomes" id="UP000282926"/>
    </source>
</evidence>
<comment type="subcellular location">
    <subcellularLocation>
        <location evidence="6">Cytoplasm</location>
    </subcellularLocation>
</comment>
<proteinExistence type="inferred from homology"/>
<protein>
    <recommendedName>
        <fullName evidence="6">Ribosomal RNA small subunit methyltransferase I</fullName>
        <ecNumber evidence="6">2.1.1.198</ecNumber>
    </recommendedName>
    <alternativeName>
        <fullName evidence="6">16S rRNA 2'-O-ribose C1402 methyltransferase</fullName>
    </alternativeName>
    <alternativeName>
        <fullName evidence="6">rRNA (cytidine-2'-O-)-methyltransferase RsmI</fullName>
    </alternativeName>
</protein>
<dbReference type="HAMAP" id="MF_01877">
    <property type="entry name" value="16SrRNA_methyltr_I"/>
    <property type="match status" value="1"/>
</dbReference>
<evidence type="ECO:0000256" key="4">
    <source>
        <dbReference type="ARBA" id="ARBA00022679"/>
    </source>
</evidence>
<sequence length="284" mass="30920">MLVVCPTPIGNLDDVSPRQREALAQADIIACEDTRNAGKLLERLGVARVEGRPKLWRYDDHTAQAQAERLVEELQEGQKVVLISDAGTPTISDPGYRLVRAARQAGLEVVALPGPVAATVGLSASGLASDRFYFEGFLPTRSAARQARHRALEGLGVSVIYYESPRRLEETLSDLEAVCGPEREICVGRELTKRFEEYFWGTVAEVRTQVAAREELRGELVLVVAPGQATDVSAEEAEADRLIEALLEQGLSSRSIKEVLGKVSDLPRSAIYARIAAVEGKRGT</sequence>
<dbReference type="GO" id="GO:0032259">
    <property type="term" value="P:methylation"/>
    <property type="evidence" value="ECO:0007669"/>
    <property type="project" value="UniProtKB-KW"/>
</dbReference>
<keyword evidence="3 6" id="KW-0489">Methyltransferase</keyword>
<evidence type="ECO:0000313" key="8">
    <source>
        <dbReference type="EMBL" id="RVU44776.1"/>
    </source>
</evidence>
<feature type="domain" description="Tetrapyrrole methylase" evidence="7">
    <location>
        <begin position="2"/>
        <end position="206"/>
    </location>
</feature>
<evidence type="ECO:0000256" key="3">
    <source>
        <dbReference type="ARBA" id="ARBA00022603"/>
    </source>
</evidence>
<dbReference type="PANTHER" id="PTHR46111">
    <property type="entry name" value="RIBOSOMAL RNA SMALL SUBUNIT METHYLTRANSFERASE I"/>
    <property type="match status" value="1"/>
</dbReference>
<dbReference type="Pfam" id="PF00590">
    <property type="entry name" value="TP_methylase"/>
    <property type="match status" value="1"/>
</dbReference>
<name>A0ABY0CT41_9DELT</name>
<keyword evidence="2 6" id="KW-0698">rRNA processing</keyword>
<evidence type="ECO:0000256" key="6">
    <source>
        <dbReference type="HAMAP-Rule" id="MF_01877"/>
    </source>
</evidence>
<organism evidence="8 9">
    <name type="scientific">Lujinxingia sediminis</name>
    <dbReference type="NCBI Taxonomy" id="2480984"/>
    <lineage>
        <taxon>Bacteria</taxon>
        <taxon>Deltaproteobacteria</taxon>
        <taxon>Bradymonadales</taxon>
        <taxon>Lujinxingiaceae</taxon>
        <taxon>Lujinxingia</taxon>
    </lineage>
</organism>
<dbReference type="InterPro" id="IPR035996">
    <property type="entry name" value="4pyrrol_Methylase_sf"/>
</dbReference>
<dbReference type="InterPro" id="IPR008189">
    <property type="entry name" value="rRNA_ssu_MeTfrase_I"/>
</dbReference>
<dbReference type="PANTHER" id="PTHR46111:SF1">
    <property type="entry name" value="RIBOSOMAL RNA SMALL SUBUNIT METHYLTRANSFERASE I"/>
    <property type="match status" value="1"/>
</dbReference>
<dbReference type="CDD" id="cd11648">
    <property type="entry name" value="RsmI"/>
    <property type="match status" value="1"/>
</dbReference>
<comment type="similarity">
    <text evidence="6">Belongs to the methyltransferase superfamily. RsmI family.</text>
</comment>
<dbReference type="InterPro" id="IPR014777">
    <property type="entry name" value="4pyrrole_Mease_sub1"/>
</dbReference>
<evidence type="ECO:0000256" key="5">
    <source>
        <dbReference type="ARBA" id="ARBA00022691"/>
    </source>
</evidence>
<keyword evidence="9" id="KW-1185">Reference proteome</keyword>
<keyword evidence="1 6" id="KW-0963">Cytoplasm</keyword>
<dbReference type="Gene3D" id="3.40.1010.10">
    <property type="entry name" value="Cobalt-precorrin-4 Transmethylase, Domain 1"/>
    <property type="match status" value="1"/>
</dbReference>
<dbReference type="Gene3D" id="3.30.950.10">
    <property type="entry name" value="Methyltransferase, Cobalt-precorrin-4 Transmethylase, Domain 2"/>
    <property type="match status" value="1"/>
</dbReference>
<comment type="catalytic activity">
    <reaction evidence="6">
        <text>cytidine(1402) in 16S rRNA + S-adenosyl-L-methionine = 2'-O-methylcytidine(1402) in 16S rRNA + S-adenosyl-L-homocysteine + H(+)</text>
        <dbReference type="Rhea" id="RHEA:42924"/>
        <dbReference type="Rhea" id="RHEA-COMP:10285"/>
        <dbReference type="Rhea" id="RHEA-COMP:10286"/>
        <dbReference type="ChEBI" id="CHEBI:15378"/>
        <dbReference type="ChEBI" id="CHEBI:57856"/>
        <dbReference type="ChEBI" id="CHEBI:59789"/>
        <dbReference type="ChEBI" id="CHEBI:74495"/>
        <dbReference type="ChEBI" id="CHEBI:82748"/>
        <dbReference type="EC" id="2.1.1.198"/>
    </reaction>
</comment>
<dbReference type="RefSeq" id="WP_115603961.1">
    <property type="nucleotide sequence ID" value="NZ_SADD01000004.1"/>
</dbReference>
<comment type="caution">
    <text evidence="8">The sequence shown here is derived from an EMBL/GenBank/DDBJ whole genome shotgun (WGS) entry which is preliminary data.</text>
</comment>
<dbReference type="SUPFAM" id="SSF53790">
    <property type="entry name" value="Tetrapyrrole methylase"/>
    <property type="match status" value="1"/>
</dbReference>
<evidence type="ECO:0000259" key="7">
    <source>
        <dbReference type="Pfam" id="PF00590"/>
    </source>
</evidence>